<proteinExistence type="predicted"/>
<evidence type="ECO:0000313" key="2">
    <source>
        <dbReference type="EMBL" id="WVZ83743.1"/>
    </source>
</evidence>
<evidence type="ECO:0000313" key="3">
    <source>
        <dbReference type="Proteomes" id="UP001341281"/>
    </source>
</evidence>
<reference evidence="2 3" key="1">
    <citation type="submission" date="2024-02" db="EMBL/GenBank/DDBJ databases">
        <title>High-quality chromosome-scale genome assembly of Pensacola bahiagrass (Paspalum notatum Flugge var. saurae).</title>
        <authorList>
            <person name="Vega J.M."/>
            <person name="Podio M."/>
            <person name="Orjuela J."/>
            <person name="Siena L.A."/>
            <person name="Pessino S.C."/>
            <person name="Combes M.C."/>
            <person name="Mariac C."/>
            <person name="Albertini E."/>
            <person name="Pupilli F."/>
            <person name="Ortiz J.P.A."/>
            <person name="Leblanc O."/>
        </authorList>
    </citation>
    <scope>NUCLEOTIDE SEQUENCE [LARGE SCALE GENOMIC DNA]</scope>
    <source>
        <strain evidence="2">R1</strain>
        <tissue evidence="2">Leaf</tissue>
    </source>
</reference>
<feature type="compositionally biased region" description="Polar residues" evidence="1">
    <location>
        <begin position="17"/>
        <end position="27"/>
    </location>
</feature>
<keyword evidence="3" id="KW-1185">Reference proteome</keyword>
<gene>
    <name evidence="2" type="ORF">U9M48_030853</name>
</gene>
<evidence type="ECO:0000256" key="1">
    <source>
        <dbReference type="SAM" id="MobiDB-lite"/>
    </source>
</evidence>
<dbReference type="AlphaFoldDB" id="A0AAQ3X2Q4"/>
<organism evidence="2 3">
    <name type="scientific">Paspalum notatum var. saurae</name>
    <dbReference type="NCBI Taxonomy" id="547442"/>
    <lineage>
        <taxon>Eukaryota</taxon>
        <taxon>Viridiplantae</taxon>
        <taxon>Streptophyta</taxon>
        <taxon>Embryophyta</taxon>
        <taxon>Tracheophyta</taxon>
        <taxon>Spermatophyta</taxon>
        <taxon>Magnoliopsida</taxon>
        <taxon>Liliopsida</taxon>
        <taxon>Poales</taxon>
        <taxon>Poaceae</taxon>
        <taxon>PACMAD clade</taxon>
        <taxon>Panicoideae</taxon>
        <taxon>Andropogonodae</taxon>
        <taxon>Paspaleae</taxon>
        <taxon>Paspalinae</taxon>
        <taxon>Paspalum</taxon>
    </lineage>
</organism>
<accession>A0AAQ3X2Q4</accession>
<protein>
    <submittedName>
        <fullName evidence="2">Uncharacterized protein</fullName>
    </submittedName>
</protein>
<feature type="region of interest" description="Disordered" evidence="1">
    <location>
        <begin position="1"/>
        <end position="27"/>
    </location>
</feature>
<sequence length="99" mass="10905">MVERSATPRCKPLAQMPSHSFSSGTYSTLPWKGSVHSPTWVQVPAPSTEKQTWEAPPPPPTTAYDLIRGRALWQTKFLGSNTNGGGGRIRRFQVQVALQ</sequence>
<name>A0AAQ3X2Q4_PASNO</name>
<dbReference type="Proteomes" id="UP001341281">
    <property type="component" value="Chromosome 07"/>
</dbReference>
<dbReference type="EMBL" id="CP144751">
    <property type="protein sequence ID" value="WVZ83743.1"/>
    <property type="molecule type" value="Genomic_DNA"/>
</dbReference>